<comment type="caution">
    <text evidence="1">The sequence shown here is derived from an EMBL/GenBank/DDBJ whole genome shotgun (WGS) entry which is preliminary data.</text>
</comment>
<dbReference type="AlphaFoldDB" id="A0AAW2T9J8"/>
<evidence type="ECO:0008006" key="2">
    <source>
        <dbReference type="Google" id="ProtNLM"/>
    </source>
</evidence>
<dbReference type="EMBL" id="JACGWN010000015">
    <property type="protein sequence ID" value="KAL0401444.1"/>
    <property type="molecule type" value="Genomic_DNA"/>
</dbReference>
<accession>A0AAW2T9J8</accession>
<sequence>MIRKRCSSSGLKAVPHIYSKIHIWKKTYGTLLTMLTHSGFEWNATNNTLDAKDDAFENYAKSDPFAHLLRYKSFPFYDEWCEVFGKDRATGEHAEDIVSAYCNVTSNPIPHPPEYYVTSPDPSLFGDDIELMNSFTIPWAKTLMLLTLREVVQRGERTEAYESSARKQVWFIVEGVTELSIEQKCWVSKKLVNNKADLDLFLTMSNDARVAFMKMMADGKV</sequence>
<protein>
    <recommendedName>
        <fullName evidence="2">Myb/SANT-like domain-containing protein</fullName>
    </recommendedName>
</protein>
<gene>
    <name evidence="1" type="ORF">Slati_4174300</name>
</gene>
<proteinExistence type="predicted"/>
<evidence type="ECO:0000313" key="1">
    <source>
        <dbReference type="EMBL" id="KAL0401444.1"/>
    </source>
</evidence>
<organism evidence="1">
    <name type="scientific">Sesamum latifolium</name>
    <dbReference type="NCBI Taxonomy" id="2727402"/>
    <lineage>
        <taxon>Eukaryota</taxon>
        <taxon>Viridiplantae</taxon>
        <taxon>Streptophyta</taxon>
        <taxon>Embryophyta</taxon>
        <taxon>Tracheophyta</taxon>
        <taxon>Spermatophyta</taxon>
        <taxon>Magnoliopsida</taxon>
        <taxon>eudicotyledons</taxon>
        <taxon>Gunneridae</taxon>
        <taxon>Pentapetalae</taxon>
        <taxon>asterids</taxon>
        <taxon>lamiids</taxon>
        <taxon>Lamiales</taxon>
        <taxon>Pedaliaceae</taxon>
        <taxon>Sesamum</taxon>
    </lineage>
</organism>
<dbReference type="PANTHER" id="PTHR46250:SF15">
    <property type="entry name" value="OS01G0523800 PROTEIN"/>
    <property type="match status" value="1"/>
</dbReference>
<reference evidence="1" key="1">
    <citation type="submission" date="2020-06" db="EMBL/GenBank/DDBJ databases">
        <authorList>
            <person name="Li T."/>
            <person name="Hu X."/>
            <person name="Zhang T."/>
            <person name="Song X."/>
            <person name="Zhang H."/>
            <person name="Dai N."/>
            <person name="Sheng W."/>
            <person name="Hou X."/>
            <person name="Wei L."/>
        </authorList>
    </citation>
    <scope>NUCLEOTIDE SEQUENCE</scope>
    <source>
        <strain evidence="1">KEN1</strain>
        <tissue evidence="1">Leaf</tissue>
    </source>
</reference>
<reference evidence="1" key="2">
    <citation type="journal article" date="2024" name="Plant">
        <title>Genomic evolution and insights into agronomic trait innovations of Sesamum species.</title>
        <authorList>
            <person name="Miao H."/>
            <person name="Wang L."/>
            <person name="Qu L."/>
            <person name="Liu H."/>
            <person name="Sun Y."/>
            <person name="Le M."/>
            <person name="Wang Q."/>
            <person name="Wei S."/>
            <person name="Zheng Y."/>
            <person name="Lin W."/>
            <person name="Duan Y."/>
            <person name="Cao H."/>
            <person name="Xiong S."/>
            <person name="Wang X."/>
            <person name="Wei L."/>
            <person name="Li C."/>
            <person name="Ma Q."/>
            <person name="Ju M."/>
            <person name="Zhao R."/>
            <person name="Li G."/>
            <person name="Mu C."/>
            <person name="Tian Q."/>
            <person name="Mei H."/>
            <person name="Zhang T."/>
            <person name="Gao T."/>
            <person name="Zhang H."/>
        </authorList>
    </citation>
    <scope>NUCLEOTIDE SEQUENCE</scope>
    <source>
        <strain evidence="1">KEN1</strain>
    </source>
</reference>
<dbReference type="PANTHER" id="PTHR46250">
    <property type="entry name" value="MYB/SANT-LIKE DNA-BINDING DOMAIN PROTEIN-RELATED"/>
    <property type="match status" value="1"/>
</dbReference>
<name>A0AAW2T9J8_9LAMI</name>